<comment type="caution">
    <text evidence="2">The sequence shown here is derived from an EMBL/GenBank/DDBJ whole genome shotgun (WGS) entry which is preliminary data.</text>
</comment>
<feature type="compositionally biased region" description="Basic and acidic residues" evidence="1">
    <location>
        <begin position="28"/>
        <end position="60"/>
    </location>
</feature>
<organism evidence="2 3">
    <name type="scientific">Prorocentrum cordatum</name>
    <dbReference type="NCBI Taxonomy" id="2364126"/>
    <lineage>
        <taxon>Eukaryota</taxon>
        <taxon>Sar</taxon>
        <taxon>Alveolata</taxon>
        <taxon>Dinophyceae</taxon>
        <taxon>Prorocentrales</taxon>
        <taxon>Prorocentraceae</taxon>
        <taxon>Prorocentrum</taxon>
    </lineage>
</organism>
<accession>A0ABN9SR56</accession>
<reference evidence="2" key="1">
    <citation type="submission" date="2023-10" db="EMBL/GenBank/DDBJ databases">
        <authorList>
            <person name="Chen Y."/>
            <person name="Shah S."/>
            <person name="Dougan E. K."/>
            <person name="Thang M."/>
            <person name="Chan C."/>
        </authorList>
    </citation>
    <scope>NUCLEOTIDE SEQUENCE [LARGE SCALE GENOMIC DNA]</scope>
</reference>
<name>A0ABN9SR56_9DINO</name>
<dbReference type="Proteomes" id="UP001189429">
    <property type="component" value="Unassembled WGS sequence"/>
</dbReference>
<keyword evidence="3" id="KW-1185">Reference proteome</keyword>
<dbReference type="EMBL" id="CAUYUJ010012669">
    <property type="protein sequence ID" value="CAK0834403.1"/>
    <property type="molecule type" value="Genomic_DNA"/>
</dbReference>
<gene>
    <name evidence="2" type="ORF">PCOR1329_LOCUS31836</name>
</gene>
<evidence type="ECO:0000313" key="2">
    <source>
        <dbReference type="EMBL" id="CAK0834403.1"/>
    </source>
</evidence>
<evidence type="ECO:0000313" key="3">
    <source>
        <dbReference type="Proteomes" id="UP001189429"/>
    </source>
</evidence>
<feature type="region of interest" description="Disordered" evidence="1">
    <location>
        <begin position="1"/>
        <end position="60"/>
    </location>
</feature>
<proteinExistence type="predicted"/>
<feature type="region of interest" description="Disordered" evidence="1">
    <location>
        <begin position="86"/>
        <end position="113"/>
    </location>
</feature>
<evidence type="ECO:0000256" key="1">
    <source>
        <dbReference type="SAM" id="MobiDB-lite"/>
    </source>
</evidence>
<protein>
    <submittedName>
        <fullName evidence="2">Uncharacterized protein</fullName>
    </submittedName>
</protein>
<sequence length="398" mass="42716">MASAGTPPVASGAGGRGKRASRQIGRSNSDEAPPKKHPAVDDGIERFEVVGGGEDVKDTRLPGGNRVAGFIGSMLADEDMCPTLEGACSPTPPAKPAAPGHDEDPGEQQQVKQHIDRTRSGVMDSLKVMQARLSALSGTTAGHCKSIDKAVEKRMCRVEHKVEIHDTRTGKLDQEVQDLRDLLGLTRKEEPTPRPAGGGSGFDREIDHTVITVRTKEALPKAAVADAVAPWLQDSSLVDGDYEVSEEPVDKRYQILVTGQRSHAARRVNQAIGALKLPVRGAGWRRITAPSPMGGVPVELSISPDKSPEQVAGELGCKEIVRALSVEYPAKKYFVDQGKGGASSLWKDLISYEPAPGSQAPTIHCSQKNMELIGMHYQKVRDVVGNLFSESEATEWCL</sequence>